<dbReference type="Pfam" id="PF24917">
    <property type="entry name" value="BLTP3A_B"/>
    <property type="match status" value="1"/>
</dbReference>
<keyword evidence="3" id="KW-1185">Reference proteome</keyword>
<evidence type="ECO:0000256" key="1">
    <source>
        <dbReference type="SAM" id="Coils"/>
    </source>
</evidence>
<dbReference type="OrthoDB" id="43807at2759"/>
<comment type="caution">
    <text evidence="2">The sequence shown here is derived from an EMBL/GenBank/DDBJ whole genome shotgun (WGS) entry which is preliminary data.</text>
</comment>
<keyword evidence="1" id="KW-0175">Coiled coil</keyword>
<evidence type="ECO:0000313" key="2">
    <source>
        <dbReference type="EMBL" id="KAF5400928.1"/>
    </source>
</evidence>
<dbReference type="InterPro" id="IPR026728">
    <property type="entry name" value="BLTP3A/B"/>
</dbReference>
<organism evidence="2 3">
    <name type="scientific">Paragonimus heterotremus</name>
    <dbReference type="NCBI Taxonomy" id="100268"/>
    <lineage>
        <taxon>Eukaryota</taxon>
        <taxon>Metazoa</taxon>
        <taxon>Spiralia</taxon>
        <taxon>Lophotrochozoa</taxon>
        <taxon>Platyhelminthes</taxon>
        <taxon>Trematoda</taxon>
        <taxon>Digenea</taxon>
        <taxon>Plagiorchiida</taxon>
        <taxon>Troglotremata</taxon>
        <taxon>Troglotrematidae</taxon>
        <taxon>Paragonimus</taxon>
    </lineage>
</organism>
<gene>
    <name evidence="2" type="ORF">PHET_05726</name>
</gene>
<evidence type="ECO:0000313" key="3">
    <source>
        <dbReference type="Proteomes" id="UP000748531"/>
    </source>
</evidence>
<dbReference type="PANTHER" id="PTHR22774:SF11">
    <property type="entry name" value="CHOREIN N-TERMINAL DOMAIN-CONTAINING PROTEIN"/>
    <property type="match status" value="1"/>
</dbReference>
<proteinExistence type="predicted"/>
<protein>
    <recommendedName>
        <fullName evidence="4">UHRF1-binding protein 1-like</fullName>
    </recommendedName>
</protein>
<dbReference type="PANTHER" id="PTHR22774">
    <property type="entry name" value="CHOREIN N-TERMINAL DOMAIN-CONTAINING PROTEIN"/>
    <property type="match status" value="1"/>
</dbReference>
<sequence>MFKIRWTKLDTHPVYVVIDRVDVEVEALEQPRSETDSGIASYRTGSGKYRLADKVVDGASVLINSVFIHLHAQAFQASVEMSRVSLASKTPTWQNGSLKLTSLILPSADAVLIFKELTWDSIRIVADGLLAELNGIPVKLITNAGRIRLTLKKCLSDSTLISSRSQFFLEDLLWVLTLSQLEAAIVFLRSLKHVVWLAAEQSKQYAASRAKRQTLSWKNVHNNSEIPITRPRRLQNKDPSSAVTRFFNRYDVVETSYHVYIYRTEVHFCDEVPAEVDMAATPNGYIKVHFYGFEMDWYPYHLDALPYIVFAQLKPVYVRFDADTVIWLNAFLLTLHLNLTTFLEHGMLRPGEDDLTERKRLHIRCAALMPRIILPLNTHSIDTGSTGRCYAGPDALVVQQCDANQFWCLHCPHFWAQFLTVLEVFESPANFRSALGHTRRAIYRQSFIDPLPLSLWLTVSSNPSLDRPPLELLIDVDCFSNPLVTDDWRNSGVSPPSLSTDPVQFYLGATPTTSRRLYWIPSECARLPDALDQLFLLAGLFGQLSLVKDQLGLDMVRIMGASNRSHVSHATVIHWFCTLSFKMHRCIDFHVTALESEDLPFSREFDVHVSDSSPHNESTQVPNVQRDSTDCFSSQGFESSDSPLLFLSQEACAAQGLYSLSTSNMVLNGQQRTHHADSQTNLVIHTVNSPGTGQKPTCTPHAFIGQQAIGEPTHYLNVRRSPNGSLLPDSDSLSSEMNSSVDNLSVAGSQDDWLNAYELLSAFDDNRSVDLDSVYEGPVAGATAPTQNVSCPLIPEEIGTDVLESTSPPLEYSHQLSSDSAALRRNSLQTISNKPQTRQPPNGNSSIVIRLHHLIVVADTTDSELRFWLRLGQICFSHLSKTTDIQSSHPSPMFFSVQPSSEHSPLWSFFVSIFKESSNDAEHKPYWDSEFSIHANLLSNWSIPLPFPIRHILTQMLSELPQRLRCEYPQWLTDRYGALSCVNTSPSAVDIQVHLRGGSLDLDLISSPEDACLSELMFKKIHLQQGLSIVLDKDQIVRLFYEQLQPSLRNNLLGSTDNADQTNSTHDSALEQCLVENEHLKFEVHRLTAKVHALQSELEVLRNVLNQSSRP</sequence>
<evidence type="ECO:0008006" key="4">
    <source>
        <dbReference type="Google" id="ProtNLM"/>
    </source>
</evidence>
<name>A0A8J4WGQ6_9TREM</name>
<dbReference type="EMBL" id="LUCH01002821">
    <property type="protein sequence ID" value="KAF5400928.1"/>
    <property type="molecule type" value="Genomic_DNA"/>
</dbReference>
<dbReference type="Proteomes" id="UP000748531">
    <property type="component" value="Unassembled WGS sequence"/>
</dbReference>
<reference evidence="2" key="1">
    <citation type="submission" date="2019-05" db="EMBL/GenBank/DDBJ databases">
        <title>Annotation for the trematode Paragonimus heterotremus.</title>
        <authorList>
            <person name="Choi Y.-J."/>
        </authorList>
    </citation>
    <scope>NUCLEOTIDE SEQUENCE</scope>
    <source>
        <strain evidence="2">LC</strain>
    </source>
</reference>
<accession>A0A8J4WGQ6</accession>
<dbReference type="AlphaFoldDB" id="A0A8J4WGQ6"/>
<feature type="coiled-coil region" evidence="1">
    <location>
        <begin position="1077"/>
        <end position="1104"/>
    </location>
</feature>